<evidence type="ECO:0000256" key="4">
    <source>
        <dbReference type="ARBA" id="ARBA00022982"/>
    </source>
</evidence>
<dbReference type="AlphaFoldDB" id="A0A3M0IP85"/>
<keyword evidence="7" id="KW-0003">3Fe-4S</keyword>
<evidence type="ECO:0000256" key="7">
    <source>
        <dbReference type="ARBA" id="ARBA00023291"/>
    </source>
</evidence>
<dbReference type="OrthoDB" id="9803319at2"/>
<organism evidence="8 9">
    <name type="scientific">Streptomyces shenzhenensis</name>
    <dbReference type="NCBI Taxonomy" id="943815"/>
    <lineage>
        <taxon>Bacteria</taxon>
        <taxon>Bacillati</taxon>
        <taxon>Actinomycetota</taxon>
        <taxon>Actinomycetes</taxon>
        <taxon>Kitasatosporales</taxon>
        <taxon>Streptomycetaceae</taxon>
        <taxon>Streptomyces</taxon>
    </lineage>
</organism>
<dbReference type="RefSeq" id="WP_121891512.1">
    <property type="nucleotide sequence ID" value="NZ_JBEXWZ010000124.1"/>
</dbReference>
<dbReference type="GO" id="GO:0046872">
    <property type="term" value="F:metal ion binding"/>
    <property type="evidence" value="ECO:0007669"/>
    <property type="project" value="UniProtKB-KW"/>
</dbReference>
<dbReference type="GO" id="GO:0051538">
    <property type="term" value="F:3 iron, 4 sulfur cluster binding"/>
    <property type="evidence" value="ECO:0007669"/>
    <property type="project" value="UniProtKB-KW"/>
</dbReference>
<evidence type="ECO:0000256" key="1">
    <source>
        <dbReference type="ARBA" id="ARBA00001927"/>
    </source>
</evidence>
<evidence type="ECO:0000256" key="2">
    <source>
        <dbReference type="ARBA" id="ARBA00022448"/>
    </source>
</evidence>
<protein>
    <submittedName>
        <fullName evidence="8">Ferredoxin</fullName>
    </submittedName>
</protein>
<keyword evidence="4" id="KW-0249">Electron transport</keyword>
<keyword evidence="9" id="KW-1185">Reference proteome</keyword>
<evidence type="ECO:0000256" key="6">
    <source>
        <dbReference type="ARBA" id="ARBA00023014"/>
    </source>
</evidence>
<dbReference type="SUPFAM" id="SSF54862">
    <property type="entry name" value="4Fe-4S ferredoxins"/>
    <property type="match status" value="1"/>
</dbReference>
<evidence type="ECO:0000256" key="5">
    <source>
        <dbReference type="ARBA" id="ARBA00023004"/>
    </source>
</evidence>
<proteinExistence type="predicted"/>
<dbReference type="EMBL" id="PENI01000014">
    <property type="protein sequence ID" value="RMB83886.1"/>
    <property type="molecule type" value="Genomic_DNA"/>
</dbReference>
<comment type="caution">
    <text evidence="8">The sequence shown here is derived from an EMBL/GenBank/DDBJ whole genome shotgun (WGS) entry which is preliminary data.</text>
</comment>
<sequence length="71" mass="7634">MKFAVDLDQCENHGQCTFAAPNLFALDDEGQLSYRGEASDEYTSAELDGADEDAVSSAVDMCPMQAIRLVG</sequence>
<dbReference type="InterPro" id="IPR051269">
    <property type="entry name" value="Fe-S_cluster_ET"/>
</dbReference>
<keyword evidence="2" id="KW-0813">Transport</keyword>
<dbReference type="PANTHER" id="PTHR36923:SF3">
    <property type="entry name" value="FERREDOXIN"/>
    <property type="match status" value="1"/>
</dbReference>
<keyword evidence="3" id="KW-0479">Metal-binding</keyword>
<reference evidence="8 9" key="1">
    <citation type="submission" date="2017-11" db="EMBL/GenBank/DDBJ databases">
        <title>Draft genome of actinobacteria isolated from guarana (Paullinia cupana (Mart.) Ducke.</title>
        <authorList>
            <person name="Siqueira K.A."/>
            <person name="Liotti R.G."/>
            <person name="Mendes T.A.O."/>
            <person name="Soares M.A."/>
        </authorList>
    </citation>
    <scope>NUCLEOTIDE SEQUENCE [LARGE SCALE GENOMIC DNA]</scope>
    <source>
        <strain evidence="8 9">193</strain>
    </source>
</reference>
<dbReference type="Proteomes" id="UP000270471">
    <property type="component" value="Unassembled WGS sequence"/>
</dbReference>
<dbReference type="Pfam" id="PF13459">
    <property type="entry name" value="Fer4_15"/>
    <property type="match status" value="1"/>
</dbReference>
<dbReference type="PANTHER" id="PTHR36923">
    <property type="entry name" value="FERREDOXIN"/>
    <property type="match status" value="1"/>
</dbReference>
<evidence type="ECO:0000313" key="8">
    <source>
        <dbReference type="EMBL" id="RMB83886.1"/>
    </source>
</evidence>
<evidence type="ECO:0000256" key="3">
    <source>
        <dbReference type="ARBA" id="ARBA00022723"/>
    </source>
</evidence>
<comment type="cofactor">
    <cofactor evidence="1">
        <name>[3Fe-4S] cluster</name>
        <dbReference type="ChEBI" id="CHEBI:21137"/>
    </cofactor>
</comment>
<evidence type="ECO:0000313" key="9">
    <source>
        <dbReference type="Proteomes" id="UP000270471"/>
    </source>
</evidence>
<keyword evidence="5" id="KW-0408">Iron</keyword>
<accession>A0A3M0IP85</accession>
<gene>
    <name evidence="8" type="ORF">CTZ28_21885</name>
</gene>
<name>A0A3M0IP85_9ACTN</name>
<keyword evidence="6" id="KW-0411">Iron-sulfur</keyword>
<dbReference type="Gene3D" id="3.30.70.20">
    <property type="match status" value="1"/>
</dbReference>